<dbReference type="AlphaFoldDB" id="A0A921DUL9"/>
<accession>A0A921DUL9</accession>
<reference evidence="1" key="2">
    <citation type="submission" date="2021-09" db="EMBL/GenBank/DDBJ databases">
        <authorList>
            <person name="Gilroy R."/>
        </authorList>
    </citation>
    <scope>NUCLEOTIDE SEQUENCE</scope>
    <source>
        <strain evidence="1">CHK173-2119</strain>
    </source>
</reference>
<evidence type="ECO:0000313" key="1">
    <source>
        <dbReference type="EMBL" id="HJE14657.1"/>
    </source>
</evidence>
<sequence length="81" mass="9455">MKLSDVKNWKGCMTGRDLEIDDLDQCDTNFWKHYPQLRVSYDFLFNHPDPDLKTVDLDRCEPEPNVDFDTMFGSAAHKSSN</sequence>
<name>A0A921DUL9_9LACO</name>
<dbReference type="Proteomes" id="UP000774947">
    <property type="component" value="Unassembled WGS sequence"/>
</dbReference>
<reference evidence="1" key="1">
    <citation type="journal article" date="2021" name="PeerJ">
        <title>Extensive microbial diversity within the chicken gut microbiome revealed by metagenomics and culture.</title>
        <authorList>
            <person name="Gilroy R."/>
            <person name="Ravi A."/>
            <person name="Getino M."/>
            <person name="Pursley I."/>
            <person name="Horton D.L."/>
            <person name="Alikhan N.F."/>
            <person name="Baker D."/>
            <person name="Gharbi K."/>
            <person name="Hall N."/>
            <person name="Watson M."/>
            <person name="Adriaenssens E.M."/>
            <person name="Foster-Nyarko E."/>
            <person name="Jarju S."/>
            <person name="Secka A."/>
            <person name="Antonio M."/>
            <person name="Oren A."/>
            <person name="Chaudhuri R.R."/>
            <person name="La Ragione R."/>
            <person name="Hildebrand F."/>
            <person name="Pallen M.J."/>
        </authorList>
    </citation>
    <scope>NUCLEOTIDE SEQUENCE</scope>
    <source>
        <strain evidence="1">CHK173-2119</strain>
    </source>
</reference>
<gene>
    <name evidence="1" type="ORF">K8W17_01070</name>
</gene>
<comment type="caution">
    <text evidence="1">The sequence shown here is derived from an EMBL/GenBank/DDBJ whole genome shotgun (WGS) entry which is preliminary data.</text>
</comment>
<dbReference type="EMBL" id="DYXY01000023">
    <property type="protein sequence ID" value="HJE14657.1"/>
    <property type="molecule type" value="Genomic_DNA"/>
</dbReference>
<evidence type="ECO:0000313" key="2">
    <source>
        <dbReference type="Proteomes" id="UP000774947"/>
    </source>
</evidence>
<protein>
    <submittedName>
        <fullName evidence="1">Uncharacterized protein</fullName>
    </submittedName>
</protein>
<organism evidence="1 2">
    <name type="scientific">Lapidilactobacillus dextrinicus</name>
    <dbReference type="NCBI Taxonomy" id="51664"/>
    <lineage>
        <taxon>Bacteria</taxon>
        <taxon>Bacillati</taxon>
        <taxon>Bacillota</taxon>
        <taxon>Bacilli</taxon>
        <taxon>Lactobacillales</taxon>
        <taxon>Lactobacillaceae</taxon>
        <taxon>Lapidilactobacillus</taxon>
    </lineage>
</organism>
<proteinExistence type="predicted"/>